<dbReference type="Gene3D" id="3.90.1200.10">
    <property type="match status" value="1"/>
</dbReference>
<protein>
    <recommendedName>
        <fullName evidence="1">Aminoglycoside phosphotransferase domain-containing protein</fullName>
    </recommendedName>
</protein>
<sequence length="199" mass="22074">MPRHLRSVVWTDGGLILRADLLTYVSQKAIGTGLVLDHYPDLSDSWWHALRSGLEPLKRVTTTKRVAADPCEESFRNYFLALFGANIDPEHVEMTMSHGDLHFGNITAPELVILDWENLGWAPAGYDAAHLLCSAILQPAVVARVQTEFADVLSTYTGAVAVLTAASNYLHHVERGEFPDVAIPIRRYAKTIIRDQLVA</sequence>
<dbReference type="RefSeq" id="WP_253870480.1">
    <property type="nucleotide sequence ID" value="NZ_BAABHM010000006.1"/>
</dbReference>
<evidence type="ECO:0000313" key="2">
    <source>
        <dbReference type="EMBL" id="GAA4694149.1"/>
    </source>
</evidence>
<name>A0ABP8WR65_9MICO</name>
<evidence type="ECO:0000313" key="3">
    <source>
        <dbReference type="Proteomes" id="UP001500843"/>
    </source>
</evidence>
<dbReference type="InterPro" id="IPR011009">
    <property type="entry name" value="Kinase-like_dom_sf"/>
</dbReference>
<dbReference type="Proteomes" id="UP001500843">
    <property type="component" value="Unassembled WGS sequence"/>
</dbReference>
<gene>
    <name evidence="2" type="ORF">GCM10023198_12290</name>
</gene>
<organism evidence="2 3">
    <name type="scientific">Promicromonospora umidemergens</name>
    <dbReference type="NCBI Taxonomy" id="629679"/>
    <lineage>
        <taxon>Bacteria</taxon>
        <taxon>Bacillati</taxon>
        <taxon>Actinomycetota</taxon>
        <taxon>Actinomycetes</taxon>
        <taxon>Micrococcales</taxon>
        <taxon>Promicromonosporaceae</taxon>
        <taxon>Promicromonospora</taxon>
    </lineage>
</organism>
<feature type="domain" description="Aminoglycoside phosphotransferase" evidence="1">
    <location>
        <begin position="74"/>
        <end position="145"/>
    </location>
</feature>
<dbReference type="Pfam" id="PF01636">
    <property type="entry name" value="APH"/>
    <property type="match status" value="1"/>
</dbReference>
<dbReference type="EMBL" id="BAABHM010000006">
    <property type="protein sequence ID" value="GAA4694149.1"/>
    <property type="molecule type" value="Genomic_DNA"/>
</dbReference>
<dbReference type="InterPro" id="IPR002575">
    <property type="entry name" value="Aminoglycoside_PTrfase"/>
</dbReference>
<dbReference type="SUPFAM" id="SSF56112">
    <property type="entry name" value="Protein kinase-like (PK-like)"/>
    <property type="match status" value="1"/>
</dbReference>
<accession>A0ABP8WR65</accession>
<reference evidence="3" key="1">
    <citation type="journal article" date="2019" name="Int. J. Syst. Evol. Microbiol.">
        <title>The Global Catalogue of Microorganisms (GCM) 10K type strain sequencing project: providing services to taxonomists for standard genome sequencing and annotation.</title>
        <authorList>
            <consortium name="The Broad Institute Genomics Platform"/>
            <consortium name="The Broad Institute Genome Sequencing Center for Infectious Disease"/>
            <person name="Wu L."/>
            <person name="Ma J."/>
        </authorList>
    </citation>
    <scope>NUCLEOTIDE SEQUENCE [LARGE SCALE GENOMIC DNA]</scope>
    <source>
        <strain evidence="3">JCM 17975</strain>
    </source>
</reference>
<proteinExistence type="predicted"/>
<keyword evidence="3" id="KW-1185">Reference proteome</keyword>
<comment type="caution">
    <text evidence="2">The sequence shown here is derived from an EMBL/GenBank/DDBJ whole genome shotgun (WGS) entry which is preliminary data.</text>
</comment>
<evidence type="ECO:0000259" key="1">
    <source>
        <dbReference type="Pfam" id="PF01636"/>
    </source>
</evidence>